<evidence type="ECO:0000256" key="6">
    <source>
        <dbReference type="ARBA" id="ARBA00023136"/>
    </source>
</evidence>
<evidence type="ECO:0000256" key="3">
    <source>
        <dbReference type="ARBA" id="ARBA00022448"/>
    </source>
</evidence>
<comment type="subcellular location">
    <subcellularLocation>
        <location evidence="1 9">Cell outer membrane</location>
        <topology evidence="1 9">Multi-pass membrane protein</topology>
    </subcellularLocation>
</comment>
<feature type="compositionally biased region" description="Basic and acidic residues" evidence="10">
    <location>
        <begin position="214"/>
        <end position="230"/>
    </location>
</feature>
<name>A0ABT2CUV3_9BURK</name>
<evidence type="ECO:0000256" key="4">
    <source>
        <dbReference type="ARBA" id="ARBA00022452"/>
    </source>
</evidence>
<comment type="similarity">
    <text evidence="2 9">Belongs to the TonB-dependent receptor family.</text>
</comment>
<feature type="domain" description="Outer membrane protein beta-barrel" evidence="13">
    <location>
        <begin position="323"/>
        <end position="708"/>
    </location>
</feature>
<dbReference type="InterPro" id="IPR041700">
    <property type="entry name" value="OMP_b-brl_3"/>
</dbReference>
<evidence type="ECO:0000256" key="9">
    <source>
        <dbReference type="PROSITE-ProRule" id="PRU01360"/>
    </source>
</evidence>
<dbReference type="PANTHER" id="PTHR40980">
    <property type="entry name" value="PLUG DOMAIN-CONTAINING PROTEIN"/>
    <property type="match status" value="1"/>
</dbReference>
<evidence type="ECO:0000259" key="12">
    <source>
        <dbReference type="Pfam" id="PF07715"/>
    </source>
</evidence>
<keyword evidence="7 14" id="KW-0675">Receptor</keyword>
<evidence type="ECO:0000256" key="5">
    <source>
        <dbReference type="ARBA" id="ARBA00022692"/>
    </source>
</evidence>
<accession>A0ABT2CUV3</accession>
<evidence type="ECO:0000256" key="11">
    <source>
        <dbReference type="SAM" id="SignalP"/>
    </source>
</evidence>
<evidence type="ECO:0000256" key="2">
    <source>
        <dbReference type="ARBA" id="ARBA00009810"/>
    </source>
</evidence>
<evidence type="ECO:0000313" key="14">
    <source>
        <dbReference type="EMBL" id="MCS0657742.1"/>
    </source>
</evidence>
<dbReference type="RefSeq" id="WP_258810885.1">
    <property type="nucleotide sequence ID" value="NZ_JANUGU010000001.1"/>
</dbReference>
<dbReference type="InterPro" id="IPR012910">
    <property type="entry name" value="Plug_dom"/>
</dbReference>
<dbReference type="Proteomes" id="UP001204621">
    <property type="component" value="Unassembled WGS sequence"/>
</dbReference>
<protein>
    <submittedName>
        <fullName evidence="14">TonB-dependent receptor</fullName>
    </submittedName>
</protein>
<dbReference type="InterPro" id="IPR037066">
    <property type="entry name" value="Plug_dom_sf"/>
</dbReference>
<dbReference type="Gene3D" id="2.40.170.20">
    <property type="entry name" value="TonB-dependent receptor, beta-barrel domain"/>
    <property type="match status" value="1"/>
</dbReference>
<comment type="caution">
    <text evidence="14">The sequence shown here is derived from an EMBL/GenBank/DDBJ whole genome shotgun (WGS) entry which is preliminary data.</text>
</comment>
<proteinExistence type="inferred from homology"/>
<keyword evidence="3 9" id="KW-0813">Transport</keyword>
<keyword evidence="15" id="KW-1185">Reference proteome</keyword>
<keyword evidence="8 9" id="KW-0998">Cell outer membrane</keyword>
<feature type="region of interest" description="Disordered" evidence="10">
    <location>
        <begin position="181"/>
        <end position="261"/>
    </location>
</feature>
<feature type="region of interest" description="Disordered" evidence="10">
    <location>
        <begin position="20"/>
        <end position="42"/>
    </location>
</feature>
<sequence>MQLLPALILGCFAAQPSFAQTTDKPVEPPPKVKAPATETPVAKVPVQGEPEKVDGGVATIEVVAARTAIKVDRDVYDVKSDISASNASAADILNNIPSVTVDQDGNLALRGNQNVQVMINGKRDAQFQGRNRGDILNAFPADSIESIEVINVPGAEFGNEGGSGPIINIILKRNRKAGTRGVVSANKGSGDRYNASANGEHAEGPYSISGNIGIRRDVRTTHRESQREDLDAQTGNVTGGSNSDSDTRQPMQSVSMGTNFNANVGERDQASATASFSKVKNRSDSLGNTYRYNAAVGPTSDYSSSSHSVSPSQNFGLGTSYNHKSGEPGEELKFDARYSGQTNNADSDVWYDYRLRPTRYTSNNHRETGRRNRIFDISTDYTRVVWETWQLKAGGKVATSKASDSTNYLAVNPLTGNYEPVPSRISDFESNDRNAAIYGTLSTKPMDKVAVLAGLRGEYTTMDVVQPLLGQEYKYHYLNWLPSFYATYDVSDTGMLHLRSSRRIARPNERDLNPNLVYYSDFSARQGNPNLVPVSNASYELAYRDRFFNVDSNFVLFRRVESQVIGNRSTPLATDSNVIVTAPINFGSNNSTGLDLNFNVRRLFLDGLSINLSTVVSNDRRQRLFNLSTTQIVEQSVHRESAKLRLAYQDGPESLQLTVNHVGPSLSGQGLNHSFTMTNFSWQHKFTPQLSFNLNINNVFHGGNMESVTGNEILRVHGLTLGQPSVFYAGLRYQFGGVTGDPRIRGGGGSGGARTDGGRGF</sequence>
<dbReference type="SUPFAM" id="SSF56935">
    <property type="entry name" value="Porins"/>
    <property type="match status" value="1"/>
</dbReference>
<dbReference type="Pfam" id="PF14905">
    <property type="entry name" value="OMP_b-brl_3"/>
    <property type="match status" value="1"/>
</dbReference>
<evidence type="ECO:0000259" key="13">
    <source>
        <dbReference type="Pfam" id="PF14905"/>
    </source>
</evidence>
<reference evidence="14 15" key="1">
    <citation type="submission" date="2022-08" db="EMBL/GenBank/DDBJ databases">
        <title>Reclassification of Massilia species as members of the genera Telluria, Duganella, Pseudoduganella, Mokoshia gen. nov. and Zemynaea gen. nov. using orthogonal and non-orthogonal genome-based approaches.</title>
        <authorList>
            <person name="Bowman J.P."/>
        </authorList>
    </citation>
    <scope>NUCLEOTIDE SEQUENCE [LARGE SCALE GENOMIC DNA]</scope>
    <source>
        <strain evidence="14 15">JCM 31606</strain>
    </source>
</reference>
<dbReference type="EMBL" id="JANUGU010000001">
    <property type="protein sequence ID" value="MCS0657742.1"/>
    <property type="molecule type" value="Genomic_DNA"/>
</dbReference>
<evidence type="ECO:0000256" key="10">
    <source>
        <dbReference type="SAM" id="MobiDB-lite"/>
    </source>
</evidence>
<feature type="region of interest" description="Disordered" evidence="10">
    <location>
        <begin position="742"/>
        <end position="761"/>
    </location>
</feature>
<keyword evidence="5 9" id="KW-0812">Transmembrane</keyword>
<feature type="domain" description="TonB-dependent receptor plug" evidence="12">
    <location>
        <begin position="84"/>
        <end position="163"/>
    </location>
</feature>
<dbReference type="PROSITE" id="PS52016">
    <property type="entry name" value="TONB_DEPENDENT_REC_3"/>
    <property type="match status" value="1"/>
</dbReference>
<keyword evidence="11" id="KW-0732">Signal</keyword>
<evidence type="ECO:0000256" key="8">
    <source>
        <dbReference type="ARBA" id="ARBA00023237"/>
    </source>
</evidence>
<feature type="signal peptide" evidence="11">
    <location>
        <begin position="1"/>
        <end position="19"/>
    </location>
</feature>
<dbReference type="PANTHER" id="PTHR40980:SF4">
    <property type="entry name" value="TONB-DEPENDENT RECEPTOR-LIKE BETA-BARREL DOMAIN-CONTAINING PROTEIN"/>
    <property type="match status" value="1"/>
</dbReference>
<keyword evidence="4 9" id="KW-1134">Transmembrane beta strand</keyword>
<keyword evidence="6 9" id="KW-0472">Membrane</keyword>
<dbReference type="InterPro" id="IPR039426">
    <property type="entry name" value="TonB-dep_rcpt-like"/>
</dbReference>
<dbReference type="InterPro" id="IPR036942">
    <property type="entry name" value="Beta-barrel_TonB_sf"/>
</dbReference>
<feature type="compositionally biased region" description="Polar residues" evidence="10">
    <location>
        <begin position="233"/>
        <end position="261"/>
    </location>
</feature>
<dbReference type="Gene3D" id="2.170.130.10">
    <property type="entry name" value="TonB-dependent receptor, plug domain"/>
    <property type="match status" value="1"/>
</dbReference>
<feature type="chain" id="PRO_5047136200" evidence="11">
    <location>
        <begin position="20"/>
        <end position="761"/>
    </location>
</feature>
<feature type="compositionally biased region" description="Gly residues" evidence="10">
    <location>
        <begin position="745"/>
        <end position="761"/>
    </location>
</feature>
<gene>
    <name evidence="14" type="ORF">NX778_06655</name>
</gene>
<dbReference type="Pfam" id="PF07715">
    <property type="entry name" value="Plug"/>
    <property type="match status" value="1"/>
</dbReference>
<evidence type="ECO:0000256" key="1">
    <source>
        <dbReference type="ARBA" id="ARBA00004571"/>
    </source>
</evidence>
<organism evidence="14 15">
    <name type="scientific">Massilia terrae</name>
    <dbReference type="NCBI Taxonomy" id="1811224"/>
    <lineage>
        <taxon>Bacteria</taxon>
        <taxon>Pseudomonadati</taxon>
        <taxon>Pseudomonadota</taxon>
        <taxon>Betaproteobacteria</taxon>
        <taxon>Burkholderiales</taxon>
        <taxon>Oxalobacteraceae</taxon>
        <taxon>Telluria group</taxon>
        <taxon>Massilia</taxon>
    </lineage>
</organism>
<evidence type="ECO:0000256" key="7">
    <source>
        <dbReference type="ARBA" id="ARBA00023170"/>
    </source>
</evidence>
<evidence type="ECO:0000313" key="15">
    <source>
        <dbReference type="Proteomes" id="UP001204621"/>
    </source>
</evidence>